<dbReference type="OrthoDB" id="676588at2759"/>
<name>A0A1E5UYJ1_9POAL</name>
<dbReference type="InterPro" id="IPR036047">
    <property type="entry name" value="F-box-like_dom_sf"/>
</dbReference>
<gene>
    <name evidence="1" type="ORF">BAE44_0021004</name>
</gene>
<evidence type="ECO:0000313" key="2">
    <source>
        <dbReference type="Proteomes" id="UP000095767"/>
    </source>
</evidence>
<comment type="caution">
    <text evidence="1">The sequence shown here is derived from an EMBL/GenBank/DDBJ whole genome shotgun (WGS) entry which is preliminary data.</text>
</comment>
<proteinExistence type="predicted"/>
<evidence type="ECO:0000313" key="1">
    <source>
        <dbReference type="EMBL" id="OEL17973.1"/>
    </source>
</evidence>
<sequence length="68" mass="7728">MAQERDCWSSLPKDLLSLVLQERLPWSSHPSFGAACRHWRSVLTPFYPAWLTPLLLSAADVGSTNLRF</sequence>
<keyword evidence="2" id="KW-1185">Reference proteome</keyword>
<dbReference type="STRING" id="888268.A0A1E5UYJ1"/>
<dbReference type="AlphaFoldDB" id="A0A1E5UYJ1"/>
<reference evidence="1 2" key="1">
    <citation type="submission" date="2016-09" db="EMBL/GenBank/DDBJ databases">
        <title>The draft genome of Dichanthelium oligosanthes: A C3 panicoid grass species.</title>
        <authorList>
            <person name="Studer A.J."/>
            <person name="Schnable J.C."/>
            <person name="Brutnell T.P."/>
        </authorList>
    </citation>
    <scope>NUCLEOTIDE SEQUENCE [LARGE SCALE GENOMIC DNA]</scope>
    <source>
        <strain evidence="2">cv. Kellogg 1175</strain>
        <tissue evidence="1">Leaf</tissue>
    </source>
</reference>
<accession>A0A1E5UYJ1</accession>
<protein>
    <recommendedName>
        <fullName evidence="3">F-box domain-containing protein</fullName>
    </recommendedName>
</protein>
<dbReference type="Proteomes" id="UP000095767">
    <property type="component" value="Unassembled WGS sequence"/>
</dbReference>
<dbReference type="SUPFAM" id="SSF81383">
    <property type="entry name" value="F-box domain"/>
    <property type="match status" value="1"/>
</dbReference>
<dbReference type="EMBL" id="LWDX02058160">
    <property type="protein sequence ID" value="OEL17973.1"/>
    <property type="molecule type" value="Genomic_DNA"/>
</dbReference>
<organism evidence="1 2">
    <name type="scientific">Dichanthelium oligosanthes</name>
    <dbReference type="NCBI Taxonomy" id="888268"/>
    <lineage>
        <taxon>Eukaryota</taxon>
        <taxon>Viridiplantae</taxon>
        <taxon>Streptophyta</taxon>
        <taxon>Embryophyta</taxon>
        <taxon>Tracheophyta</taxon>
        <taxon>Spermatophyta</taxon>
        <taxon>Magnoliopsida</taxon>
        <taxon>Liliopsida</taxon>
        <taxon>Poales</taxon>
        <taxon>Poaceae</taxon>
        <taxon>PACMAD clade</taxon>
        <taxon>Panicoideae</taxon>
        <taxon>Panicodae</taxon>
        <taxon>Paniceae</taxon>
        <taxon>Dichantheliinae</taxon>
        <taxon>Dichanthelium</taxon>
    </lineage>
</organism>
<evidence type="ECO:0008006" key="3">
    <source>
        <dbReference type="Google" id="ProtNLM"/>
    </source>
</evidence>